<comment type="caution">
    <text evidence="1">The sequence shown here is derived from an EMBL/GenBank/DDBJ whole genome shotgun (WGS) entry which is preliminary data.</text>
</comment>
<accession>A0A3M7S3R9</accession>
<sequence>MDFGLFDKLKIPNLIQKFCSHCIHHESSSFIGIIHSRKKNIRNSLMEKIFEKKNCFYSSINYDQMNILDK</sequence>
<proteinExistence type="predicted"/>
<dbReference type="Proteomes" id="UP000276133">
    <property type="component" value="Unassembled WGS sequence"/>
</dbReference>
<dbReference type="AlphaFoldDB" id="A0A3M7S3R9"/>
<dbReference type="EMBL" id="REGN01002105">
    <property type="protein sequence ID" value="RNA30290.1"/>
    <property type="molecule type" value="Genomic_DNA"/>
</dbReference>
<name>A0A3M7S3R9_BRAPC</name>
<organism evidence="1 2">
    <name type="scientific">Brachionus plicatilis</name>
    <name type="common">Marine rotifer</name>
    <name type="synonym">Brachionus muelleri</name>
    <dbReference type="NCBI Taxonomy" id="10195"/>
    <lineage>
        <taxon>Eukaryota</taxon>
        <taxon>Metazoa</taxon>
        <taxon>Spiralia</taxon>
        <taxon>Gnathifera</taxon>
        <taxon>Rotifera</taxon>
        <taxon>Eurotatoria</taxon>
        <taxon>Monogononta</taxon>
        <taxon>Pseudotrocha</taxon>
        <taxon>Ploima</taxon>
        <taxon>Brachionidae</taxon>
        <taxon>Brachionus</taxon>
    </lineage>
</organism>
<evidence type="ECO:0000313" key="2">
    <source>
        <dbReference type="Proteomes" id="UP000276133"/>
    </source>
</evidence>
<reference evidence="1 2" key="1">
    <citation type="journal article" date="2018" name="Sci. Rep.">
        <title>Genomic signatures of local adaptation to the degree of environmental predictability in rotifers.</title>
        <authorList>
            <person name="Franch-Gras L."/>
            <person name="Hahn C."/>
            <person name="Garcia-Roger E.M."/>
            <person name="Carmona M.J."/>
            <person name="Serra M."/>
            <person name="Gomez A."/>
        </authorList>
    </citation>
    <scope>NUCLEOTIDE SEQUENCE [LARGE SCALE GENOMIC DNA]</scope>
    <source>
        <strain evidence="1">HYR1</strain>
    </source>
</reference>
<evidence type="ECO:0000313" key="1">
    <source>
        <dbReference type="EMBL" id="RNA30290.1"/>
    </source>
</evidence>
<gene>
    <name evidence="1" type="ORF">BpHYR1_027654</name>
</gene>
<keyword evidence="2" id="KW-1185">Reference proteome</keyword>
<protein>
    <submittedName>
        <fullName evidence="1">Uncharacterized protein</fullName>
    </submittedName>
</protein>